<accession>A0A517YML4</accession>
<dbReference type="Proteomes" id="UP000315017">
    <property type="component" value="Chromosome"/>
</dbReference>
<name>A0A517YML4_9BACT</name>
<dbReference type="RefSeq" id="WP_145098640.1">
    <property type="nucleotide sequence ID" value="NZ_CP036274.1"/>
</dbReference>
<organism evidence="1 2">
    <name type="scientific">Anatilimnocola aggregata</name>
    <dbReference type="NCBI Taxonomy" id="2528021"/>
    <lineage>
        <taxon>Bacteria</taxon>
        <taxon>Pseudomonadati</taxon>
        <taxon>Planctomycetota</taxon>
        <taxon>Planctomycetia</taxon>
        <taxon>Pirellulales</taxon>
        <taxon>Pirellulaceae</taxon>
        <taxon>Anatilimnocola</taxon>
    </lineage>
</organism>
<evidence type="ECO:0000313" key="2">
    <source>
        <dbReference type="Proteomes" id="UP000315017"/>
    </source>
</evidence>
<proteinExistence type="predicted"/>
<dbReference type="AlphaFoldDB" id="A0A517YML4"/>
<keyword evidence="2" id="KW-1185">Reference proteome</keyword>
<reference evidence="1 2" key="1">
    <citation type="submission" date="2019-02" db="EMBL/GenBank/DDBJ databases">
        <title>Deep-cultivation of Planctomycetes and their phenomic and genomic characterization uncovers novel biology.</title>
        <authorList>
            <person name="Wiegand S."/>
            <person name="Jogler M."/>
            <person name="Boedeker C."/>
            <person name="Pinto D."/>
            <person name="Vollmers J."/>
            <person name="Rivas-Marin E."/>
            <person name="Kohn T."/>
            <person name="Peeters S.H."/>
            <person name="Heuer A."/>
            <person name="Rast P."/>
            <person name="Oberbeckmann S."/>
            <person name="Bunk B."/>
            <person name="Jeske O."/>
            <person name="Meyerdierks A."/>
            <person name="Storesund J.E."/>
            <person name="Kallscheuer N."/>
            <person name="Luecker S."/>
            <person name="Lage O.M."/>
            <person name="Pohl T."/>
            <person name="Merkel B.J."/>
            <person name="Hornburger P."/>
            <person name="Mueller R.-W."/>
            <person name="Bruemmer F."/>
            <person name="Labrenz M."/>
            <person name="Spormann A.M."/>
            <person name="Op den Camp H."/>
            <person name="Overmann J."/>
            <person name="Amann R."/>
            <person name="Jetten M.S.M."/>
            <person name="Mascher T."/>
            <person name="Medema M.H."/>
            <person name="Devos D.P."/>
            <person name="Kaster A.-K."/>
            <person name="Ovreas L."/>
            <person name="Rohde M."/>
            <person name="Galperin M.Y."/>
            <person name="Jogler C."/>
        </authorList>
    </citation>
    <scope>NUCLEOTIDE SEQUENCE [LARGE SCALE GENOMIC DNA]</scope>
    <source>
        <strain evidence="1 2">ETA_A8</strain>
    </source>
</reference>
<dbReference type="EMBL" id="CP036274">
    <property type="protein sequence ID" value="QDU31463.1"/>
    <property type="molecule type" value="Genomic_DNA"/>
</dbReference>
<evidence type="ECO:0000313" key="1">
    <source>
        <dbReference type="EMBL" id="QDU31463.1"/>
    </source>
</evidence>
<dbReference type="KEGG" id="aagg:ETAA8_66210"/>
<sequence>MAKKQAAPQIIPAAKASPNEVSEESKALALAKMVINQYGGSVDSAIEAVKNYEPNPIGQLIDANGGKDSVLAILASLKAS</sequence>
<protein>
    <submittedName>
        <fullName evidence="1">Uncharacterized protein</fullName>
    </submittedName>
</protein>
<gene>
    <name evidence="1" type="ORF">ETAA8_66210</name>
</gene>